<reference evidence="2" key="1">
    <citation type="journal article" date="2020" name="Stud. Mycol.">
        <title>101 Dothideomycetes genomes: a test case for predicting lifestyles and emergence of pathogens.</title>
        <authorList>
            <person name="Haridas S."/>
            <person name="Albert R."/>
            <person name="Binder M."/>
            <person name="Bloem J."/>
            <person name="Labutti K."/>
            <person name="Salamov A."/>
            <person name="Andreopoulos B."/>
            <person name="Baker S."/>
            <person name="Barry K."/>
            <person name="Bills G."/>
            <person name="Bluhm B."/>
            <person name="Cannon C."/>
            <person name="Castanera R."/>
            <person name="Culley D."/>
            <person name="Daum C."/>
            <person name="Ezra D."/>
            <person name="Gonzalez J."/>
            <person name="Henrissat B."/>
            <person name="Kuo A."/>
            <person name="Liang C."/>
            <person name="Lipzen A."/>
            <person name="Lutzoni F."/>
            <person name="Magnuson J."/>
            <person name="Mondo S."/>
            <person name="Nolan M."/>
            <person name="Ohm R."/>
            <person name="Pangilinan J."/>
            <person name="Park H.-J."/>
            <person name="Ramirez L."/>
            <person name="Alfaro M."/>
            <person name="Sun H."/>
            <person name="Tritt A."/>
            <person name="Yoshinaga Y."/>
            <person name="Zwiers L.-H."/>
            <person name="Turgeon B."/>
            <person name="Goodwin S."/>
            <person name="Spatafora J."/>
            <person name="Crous P."/>
            <person name="Grigoriev I."/>
        </authorList>
    </citation>
    <scope>NUCLEOTIDE SEQUENCE</scope>
    <source>
        <strain evidence="2">CBS 133067</strain>
    </source>
</reference>
<proteinExistence type="predicted"/>
<protein>
    <submittedName>
        <fullName evidence="2">Uncharacterized protein</fullName>
    </submittedName>
</protein>
<dbReference type="Proteomes" id="UP000799772">
    <property type="component" value="Unassembled WGS sequence"/>
</dbReference>
<dbReference type="AlphaFoldDB" id="A0A9P4M7W2"/>
<organism evidence="2 3">
    <name type="scientific">Rhizodiscina lignyota</name>
    <dbReference type="NCBI Taxonomy" id="1504668"/>
    <lineage>
        <taxon>Eukaryota</taxon>
        <taxon>Fungi</taxon>
        <taxon>Dikarya</taxon>
        <taxon>Ascomycota</taxon>
        <taxon>Pezizomycotina</taxon>
        <taxon>Dothideomycetes</taxon>
        <taxon>Pleosporomycetidae</taxon>
        <taxon>Aulographales</taxon>
        <taxon>Rhizodiscinaceae</taxon>
        <taxon>Rhizodiscina</taxon>
    </lineage>
</organism>
<evidence type="ECO:0000256" key="1">
    <source>
        <dbReference type="SAM" id="MobiDB-lite"/>
    </source>
</evidence>
<feature type="region of interest" description="Disordered" evidence="1">
    <location>
        <begin position="123"/>
        <end position="143"/>
    </location>
</feature>
<comment type="caution">
    <text evidence="2">The sequence shown here is derived from an EMBL/GenBank/DDBJ whole genome shotgun (WGS) entry which is preliminary data.</text>
</comment>
<dbReference type="EMBL" id="ML978127">
    <property type="protein sequence ID" value="KAF2097722.1"/>
    <property type="molecule type" value="Genomic_DNA"/>
</dbReference>
<feature type="compositionally biased region" description="Low complexity" evidence="1">
    <location>
        <begin position="132"/>
        <end position="143"/>
    </location>
</feature>
<sequence>MANHTFEHCSLDQLLIKIKKHNNGEKAILIFRDTTSGPLVGHFRHSSTPLSSKQFVLRSPSSTGTMFDAIKMSRFLTNNVDEDLFPRMFIMTPNGNLLAYSTPADTKSLRDRAALISVAWKERESGTRNRSSRPGSPASAASSAISTGSLETITIEVDTSTIMVRAIQPNLLFVLIGAALPNQKQDFKVFGELHGPLHSTRSGLSEDSKSALGSLPRGSPSKHSTSNASTFSQKEKDVKNGLLQIQRKKLDAMVQFLRQNFDKAGFVLPSNHPLV</sequence>
<keyword evidence="3" id="KW-1185">Reference proteome</keyword>
<dbReference type="OrthoDB" id="3924760at2759"/>
<accession>A0A9P4M7W2</accession>
<feature type="compositionally biased region" description="Polar residues" evidence="1">
    <location>
        <begin position="221"/>
        <end position="232"/>
    </location>
</feature>
<evidence type="ECO:0000313" key="3">
    <source>
        <dbReference type="Proteomes" id="UP000799772"/>
    </source>
</evidence>
<dbReference type="Gene3D" id="3.30.450.30">
    <property type="entry name" value="Dynein light chain 2a, cytoplasmic"/>
    <property type="match status" value="1"/>
</dbReference>
<evidence type="ECO:0000313" key="2">
    <source>
        <dbReference type="EMBL" id="KAF2097722.1"/>
    </source>
</evidence>
<feature type="region of interest" description="Disordered" evidence="1">
    <location>
        <begin position="198"/>
        <end position="235"/>
    </location>
</feature>
<name>A0A9P4M7W2_9PEZI</name>
<gene>
    <name evidence="2" type="ORF">NA57DRAFT_76531</name>
</gene>